<reference evidence="3 4" key="1">
    <citation type="submission" date="2024-09" db="EMBL/GenBank/DDBJ databases">
        <title>Chromosome-scale assembly of Riccia sorocarpa.</title>
        <authorList>
            <person name="Paukszto L."/>
        </authorList>
    </citation>
    <scope>NUCLEOTIDE SEQUENCE [LARGE SCALE GENOMIC DNA]</scope>
    <source>
        <strain evidence="3">LP-2024</strain>
        <tissue evidence="3">Aerial parts of the thallus</tissue>
    </source>
</reference>
<dbReference type="PANTHER" id="PTHR31635:SF196">
    <property type="entry name" value="REVERSE TRANSCRIPTASE DOMAIN-CONTAINING PROTEIN-RELATED"/>
    <property type="match status" value="1"/>
</dbReference>
<dbReference type="Pfam" id="PF00078">
    <property type="entry name" value="RVT_1"/>
    <property type="match status" value="1"/>
</dbReference>
<feature type="domain" description="Reverse transcriptase" evidence="2">
    <location>
        <begin position="94"/>
        <end position="391"/>
    </location>
</feature>
<dbReference type="PROSITE" id="PS50878">
    <property type="entry name" value="RT_POL"/>
    <property type="match status" value="1"/>
</dbReference>
<keyword evidence="4" id="KW-1185">Reference proteome</keyword>
<dbReference type="EMBL" id="JBJQOH010000006">
    <property type="protein sequence ID" value="KAL3683842.1"/>
    <property type="molecule type" value="Genomic_DNA"/>
</dbReference>
<dbReference type="PANTHER" id="PTHR31635">
    <property type="entry name" value="REVERSE TRANSCRIPTASE DOMAIN-CONTAINING PROTEIN-RELATED"/>
    <property type="match status" value="1"/>
</dbReference>
<gene>
    <name evidence="3" type="ORF">R1sor_001864</name>
</gene>
<keyword evidence="1" id="KW-0175">Coiled coil</keyword>
<dbReference type="InterPro" id="IPR000477">
    <property type="entry name" value="RT_dom"/>
</dbReference>
<accession>A0ABD3H0A0</accession>
<evidence type="ECO:0000256" key="1">
    <source>
        <dbReference type="SAM" id="Coils"/>
    </source>
</evidence>
<comment type="caution">
    <text evidence="3">The sequence shown here is derived from an EMBL/GenBank/DDBJ whole genome shotgun (WGS) entry which is preliminary data.</text>
</comment>
<protein>
    <recommendedName>
        <fullName evidence="2">Reverse transcriptase domain-containing protein</fullName>
    </recommendedName>
</protein>
<sequence>MVDLANDSGGPAAVAKGSELQQWCRLVEMWNMIDCRLADGDQSEALMIRLEELEQELRTKENQEAEQWRRRSRARWLKDGDAPSQYFFSQLKAKHQREGIKLLTLDNGEVIQSEERILNEIEVFYADLYQQDEEVDGNQKARERILSFISTEVTSNQNHKLVTVPTMEELEEIVKRLPEEKALGLDGATTEILRKCLSFMKGDCLKMLESFWADGECAYATKQEAVLIKLDFEKAYDRVSHAYLESVLTKMQFAPHFIRLIRGLLKTGAAIVHTNGLFTGEVQLGRGVQQGCTIAPFMFALCTEPLMGMLRAYQNEGLLQGIKLPGGRHALYNLFADDTELSIQATESNYREVKGILRHYEHPSGAKLNVRKSAMIPTSMQEIPLWLTRTGCKIARDGEIVLHLGFPGGIEIKERQISMYLEEKIHARTSSWTNRWLTWTGRIVLAQKIMPSLHAYVLMTFDLSAKGYKALENIWRTFIWEQGRME</sequence>
<name>A0ABD3H0A0_9MARC</name>
<proteinExistence type="predicted"/>
<feature type="coiled-coil region" evidence="1">
    <location>
        <begin position="43"/>
        <end position="70"/>
    </location>
</feature>
<dbReference type="AlphaFoldDB" id="A0ABD3H0A0"/>
<dbReference type="Proteomes" id="UP001633002">
    <property type="component" value="Unassembled WGS sequence"/>
</dbReference>
<evidence type="ECO:0000259" key="2">
    <source>
        <dbReference type="PROSITE" id="PS50878"/>
    </source>
</evidence>
<organism evidence="3 4">
    <name type="scientific">Riccia sorocarpa</name>
    <dbReference type="NCBI Taxonomy" id="122646"/>
    <lineage>
        <taxon>Eukaryota</taxon>
        <taxon>Viridiplantae</taxon>
        <taxon>Streptophyta</taxon>
        <taxon>Embryophyta</taxon>
        <taxon>Marchantiophyta</taxon>
        <taxon>Marchantiopsida</taxon>
        <taxon>Marchantiidae</taxon>
        <taxon>Marchantiales</taxon>
        <taxon>Ricciaceae</taxon>
        <taxon>Riccia</taxon>
    </lineage>
</organism>
<evidence type="ECO:0000313" key="4">
    <source>
        <dbReference type="Proteomes" id="UP001633002"/>
    </source>
</evidence>
<evidence type="ECO:0000313" key="3">
    <source>
        <dbReference type="EMBL" id="KAL3683842.1"/>
    </source>
</evidence>